<dbReference type="HOGENOM" id="CLU_007100_0_1_2"/>
<organism evidence="7 8">
    <name type="scientific">Thermococcus eurythermalis</name>
    <dbReference type="NCBI Taxonomy" id="1505907"/>
    <lineage>
        <taxon>Archaea</taxon>
        <taxon>Methanobacteriati</taxon>
        <taxon>Methanobacteriota</taxon>
        <taxon>Thermococci</taxon>
        <taxon>Thermococcales</taxon>
        <taxon>Thermococcaceae</taxon>
        <taxon>Thermococcus</taxon>
    </lineage>
</organism>
<keyword evidence="8" id="KW-1185">Reference proteome</keyword>
<evidence type="ECO:0000313" key="8">
    <source>
        <dbReference type="Proteomes" id="UP000029980"/>
    </source>
</evidence>
<dbReference type="PANTHER" id="PTHR42829:SF2">
    <property type="entry name" value="NADH-UBIQUINONE OXIDOREDUCTASE CHAIN 5"/>
    <property type="match status" value="1"/>
</dbReference>
<dbReference type="GO" id="GO:0008137">
    <property type="term" value="F:NADH dehydrogenase (ubiquinone) activity"/>
    <property type="evidence" value="ECO:0007669"/>
    <property type="project" value="InterPro"/>
</dbReference>
<dbReference type="Proteomes" id="UP000029980">
    <property type="component" value="Chromosome"/>
</dbReference>
<feature type="transmembrane region" description="Helical" evidence="5">
    <location>
        <begin position="420"/>
        <end position="441"/>
    </location>
</feature>
<gene>
    <name evidence="7" type="ORF">TEU_06175</name>
</gene>
<dbReference type="GeneID" id="25153020"/>
<evidence type="ECO:0000256" key="3">
    <source>
        <dbReference type="ARBA" id="ARBA00022989"/>
    </source>
</evidence>
<dbReference type="KEGG" id="teu:TEU_06175"/>
<feature type="transmembrane region" description="Helical" evidence="5">
    <location>
        <begin position="246"/>
        <end position="268"/>
    </location>
</feature>
<evidence type="ECO:0000313" key="7">
    <source>
        <dbReference type="EMBL" id="AIU69946.1"/>
    </source>
</evidence>
<dbReference type="RefSeq" id="WP_081947212.1">
    <property type="nucleotide sequence ID" value="NZ_CP008887.1"/>
</dbReference>
<feature type="transmembrane region" description="Helical" evidence="5">
    <location>
        <begin position="380"/>
        <end position="400"/>
    </location>
</feature>
<sequence>MIDLLVTLAFVVPLIGGLILFKLDERKADIVMLGSFLTAMIAQLGVALLYLKTHEELIHITYLRSTQFGEVYGIIIDPMSVLIGTVVAVAGFIFMFYGVEYMSERNVGHPGGKGRGLFYAWMTLFEGATLGFIYSSTFLGLLIFFELMGLACWGVVSFYNTPAGRRAGFKAFIIPNVGAMIGFYTAIYIGLTQLHDLSLFSLSKVSPDVKPWLFLALLIAGYTKSAQFPTYSWIPDAMEAPTPASAFLHGAAMVEMGVYLVARVIQFIGPLPVWIFYFMAVMVSLTLLIPILNYPVQKDAKRLLAYSTVAEAGIMFVGLTYAVLGLTGKAPGFDIGLKAAMFQLTTHAFVKGLAFLTAGTFTYSLGTLDLRRISGLREILPINGLAWTVALLGLAGLPPMGIAFSKAELLTNLSLIRVSALAWLPILMVLADSAVFLWVGLKWITRNVFGRPSVERAPTHPIITASLVTLIVLTLVSAYLAYPLVEEITFYGVVP</sequence>
<dbReference type="OrthoDB" id="371891at2157"/>
<evidence type="ECO:0000256" key="1">
    <source>
        <dbReference type="ARBA" id="ARBA00004141"/>
    </source>
</evidence>
<accession>A0A097QTY9</accession>
<feature type="transmembrane region" description="Helical" evidence="5">
    <location>
        <begin position="303"/>
        <end position="328"/>
    </location>
</feature>
<name>A0A097QTY9_9EURY</name>
<keyword evidence="3 5" id="KW-1133">Transmembrane helix</keyword>
<dbReference type="EMBL" id="CP008887">
    <property type="protein sequence ID" value="AIU69946.1"/>
    <property type="molecule type" value="Genomic_DNA"/>
</dbReference>
<dbReference type="PRINTS" id="PR01434">
    <property type="entry name" value="NADHDHGNASE5"/>
</dbReference>
<feature type="transmembrane region" description="Helical" evidence="5">
    <location>
        <begin position="117"/>
        <end position="135"/>
    </location>
</feature>
<feature type="transmembrane region" description="Helical" evidence="5">
    <location>
        <begin position="71"/>
        <end position="97"/>
    </location>
</feature>
<dbReference type="InterPro" id="IPR001750">
    <property type="entry name" value="ND/Mrp_TM"/>
</dbReference>
<dbReference type="Pfam" id="PF00361">
    <property type="entry name" value="Proton_antipo_M"/>
    <property type="match status" value="1"/>
</dbReference>
<proteinExistence type="predicted"/>
<keyword evidence="4 5" id="KW-0472">Membrane</keyword>
<dbReference type="GO" id="GO:0003954">
    <property type="term" value="F:NADH dehydrogenase activity"/>
    <property type="evidence" value="ECO:0007669"/>
    <property type="project" value="TreeGrafter"/>
</dbReference>
<dbReference type="PANTHER" id="PTHR42829">
    <property type="entry name" value="NADH-UBIQUINONE OXIDOREDUCTASE CHAIN 5"/>
    <property type="match status" value="1"/>
</dbReference>
<comment type="subcellular location">
    <subcellularLocation>
        <location evidence="1">Membrane</location>
        <topology evidence="1">Multi-pass membrane protein</topology>
    </subcellularLocation>
</comment>
<evidence type="ECO:0000256" key="5">
    <source>
        <dbReference type="SAM" id="Phobius"/>
    </source>
</evidence>
<feature type="domain" description="NADH:quinone oxidoreductase/Mrp antiporter transmembrane" evidence="6">
    <location>
        <begin position="137"/>
        <end position="423"/>
    </location>
</feature>
<dbReference type="STRING" id="1505907.TEU_06175"/>
<evidence type="ECO:0000256" key="4">
    <source>
        <dbReference type="ARBA" id="ARBA00023136"/>
    </source>
</evidence>
<evidence type="ECO:0000256" key="2">
    <source>
        <dbReference type="ARBA" id="ARBA00022692"/>
    </source>
</evidence>
<feature type="transmembrane region" description="Helical" evidence="5">
    <location>
        <begin position="141"/>
        <end position="159"/>
    </location>
</feature>
<evidence type="ECO:0000259" key="6">
    <source>
        <dbReference type="Pfam" id="PF00361"/>
    </source>
</evidence>
<dbReference type="AlphaFoldDB" id="A0A097QTY9"/>
<feature type="transmembrane region" description="Helical" evidence="5">
    <location>
        <begin position="211"/>
        <end position="234"/>
    </location>
</feature>
<dbReference type="InterPro" id="IPR003945">
    <property type="entry name" value="NU5C-like"/>
</dbReference>
<reference evidence="7 8" key="1">
    <citation type="journal article" date="2015" name="Int. J. Syst. Evol. Microbiol.">
        <title>Thermococcus eurythermalis sp. nov., a conditional piezophilic hyperthermophilic archaeon with a wide temperature range isolated from an oil-immersed chimney in the Guaymas Basin.</title>
        <authorList>
            <person name="Zhao W."/>
            <person name="Zeng X."/>
            <person name="Xiao X."/>
        </authorList>
    </citation>
    <scope>NUCLEOTIDE SEQUENCE [LARGE SCALE GENOMIC DNA]</scope>
    <source>
        <strain evidence="7 8">A501</strain>
    </source>
</reference>
<dbReference type="GO" id="GO:0016020">
    <property type="term" value="C:membrane"/>
    <property type="evidence" value="ECO:0007669"/>
    <property type="project" value="UniProtKB-SubCell"/>
</dbReference>
<feature type="transmembrane region" description="Helical" evidence="5">
    <location>
        <begin position="462"/>
        <end position="482"/>
    </location>
</feature>
<dbReference type="NCBIfam" id="NF005097">
    <property type="entry name" value="PRK06525.1"/>
    <property type="match status" value="1"/>
</dbReference>
<feature type="transmembrane region" description="Helical" evidence="5">
    <location>
        <begin position="348"/>
        <end position="368"/>
    </location>
</feature>
<feature type="transmembrane region" description="Helical" evidence="5">
    <location>
        <begin position="171"/>
        <end position="191"/>
    </location>
</feature>
<feature type="transmembrane region" description="Helical" evidence="5">
    <location>
        <begin position="30"/>
        <end position="51"/>
    </location>
</feature>
<feature type="transmembrane region" description="Helical" evidence="5">
    <location>
        <begin position="274"/>
        <end position="296"/>
    </location>
</feature>
<protein>
    <submittedName>
        <fullName evidence="7">Hydantoin racemase</fullName>
    </submittedName>
</protein>
<dbReference type="GO" id="GO:0015990">
    <property type="term" value="P:electron transport coupled proton transport"/>
    <property type="evidence" value="ECO:0007669"/>
    <property type="project" value="TreeGrafter"/>
</dbReference>
<dbReference type="GO" id="GO:0042773">
    <property type="term" value="P:ATP synthesis coupled electron transport"/>
    <property type="evidence" value="ECO:0007669"/>
    <property type="project" value="InterPro"/>
</dbReference>
<feature type="transmembrane region" description="Helical" evidence="5">
    <location>
        <begin position="6"/>
        <end position="23"/>
    </location>
</feature>
<keyword evidence="2 5" id="KW-0812">Transmembrane</keyword>